<name>A0A183AHE3_9TREM</name>
<evidence type="ECO:0000256" key="5">
    <source>
        <dbReference type="SAM" id="Phobius"/>
    </source>
</evidence>
<keyword evidence="8" id="KW-1185">Reference proteome</keyword>
<dbReference type="PANTHER" id="PTHR10953:SF102">
    <property type="entry name" value="ADENYLYLTRANSFERASE AND SULFURTRANSFERASE MOCS3"/>
    <property type="match status" value="1"/>
</dbReference>
<dbReference type="SUPFAM" id="SSF69572">
    <property type="entry name" value="Activating enzymes of the ubiquitin-like proteins"/>
    <property type="match status" value="1"/>
</dbReference>
<keyword evidence="5" id="KW-0812">Transmembrane</keyword>
<dbReference type="EMBL" id="UZAN01043374">
    <property type="protein sequence ID" value="VDP78223.1"/>
    <property type="molecule type" value="Genomic_DNA"/>
</dbReference>
<dbReference type="GO" id="GO:0005737">
    <property type="term" value="C:cytoplasm"/>
    <property type="evidence" value="ECO:0007669"/>
    <property type="project" value="TreeGrafter"/>
</dbReference>
<dbReference type="GO" id="GO:0006777">
    <property type="term" value="P:Mo-molybdopterin cofactor biosynthetic process"/>
    <property type="evidence" value="ECO:0007669"/>
    <property type="project" value="UniProtKB-KW"/>
</dbReference>
<dbReference type="GO" id="GO:0002143">
    <property type="term" value="P:tRNA wobble position uridine thiolation"/>
    <property type="evidence" value="ECO:0007669"/>
    <property type="project" value="TreeGrafter"/>
</dbReference>
<organism evidence="9">
    <name type="scientific">Echinostoma caproni</name>
    <dbReference type="NCBI Taxonomy" id="27848"/>
    <lineage>
        <taxon>Eukaryota</taxon>
        <taxon>Metazoa</taxon>
        <taxon>Spiralia</taxon>
        <taxon>Lophotrochozoa</taxon>
        <taxon>Platyhelminthes</taxon>
        <taxon>Trematoda</taxon>
        <taxon>Digenea</taxon>
        <taxon>Plagiorchiida</taxon>
        <taxon>Echinostomata</taxon>
        <taxon>Echinostomatoidea</taxon>
        <taxon>Echinostomatidae</taxon>
        <taxon>Echinostoma</taxon>
    </lineage>
</organism>
<sequence>MSLLCQLKLRSARVLIVGCGGLGCPAAIYLAAAGVGTIGLLDDDTVELNNLHRQVAHSEAAVGKSKVSSLADRCTQLNSTVTVEQHVTHLTSSNAVQVIQKYDLVLDCSDNLATRYLINDACAVSGPKPLISGSALRLEGQMTVYLANRMLTKEEADSDTRLPSSARAPCFRCLYPVPPAADTVQGCSEAGVLGVVPGIIGTMQAAEAIKLITGIGTVHSGRLFVLDMERNLTRTVTLRNPRTDCKACGDEATLNPETIPSMDYVEFCGAPDHDRVFFREISEQGQWLFGDFILRTFSFLYRLSFLYILPPLDLSIFLAPPPPPDSVVLVCHRGNKSRIAALQLASALCSFHQRHSRPDLTVELSSDAAGDQVPDFVVCDVAGGLAAWASEIDPHFPVY</sequence>
<keyword evidence="5" id="KW-0472">Membrane</keyword>
<evidence type="ECO:0000313" key="8">
    <source>
        <dbReference type="Proteomes" id="UP000272942"/>
    </source>
</evidence>
<evidence type="ECO:0000259" key="6">
    <source>
        <dbReference type="PROSITE" id="PS50206"/>
    </source>
</evidence>
<keyword evidence="2" id="KW-0547">Nucleotide-binding</keyword>
<dbReference type="GO" id="GO:0004792">
    <property type="term" value="F:thiosulfate-cyanide sulfurtransferase activity"/>
    <property type="evidence" value="ECO:0007669"/>
    <property type="project" value="TreeGrafter"/>
</dbReference>
<dbReference type="GO" id="GO:0016779">
    <property type="term" value="F:nucleotidyltransferase activity"/>
    <property type="evidence" value="ECO:0007669"/>
    <property type="project" value="TreeGrafter"/>
</dbReference>
<dbReference type="InterPro" id="IPR036873">
    <property type="entry name" value="Rhodanese-like_dom_sf"/>
</dbReference>
<dbReference type="FunFam" id="3.40.50.720:FF:000033">
    <property type="entry name" value="Adenylyltransferase and sulfurtransferase MOCS3"/>
    <property type="match status" value="1"/>
</dbReference>
<reference evidence="7 8" key="2">
    <citation type="submission" date="2018-11" db="EMBL/GenBank/DDBJ databases">
        <authorList>
            <consortium name="Pathogen Informatics"/>
        </authorList>
    </citation>
    <scope>NUCLEOTIDE SEQUENCE [LARGE SCALE GENOMIC DNA]</scope>
    <source>
        <strain evidence="7 8">Egypt</strain>
    </source>
</reference>
<accession>A0A183AHE3</accession>
<dbReference type="GO" id="GO:0042292">
    <property type="term" value="F:URM1 activating enzyme activity"/>
    <property type="evidence" value="ECO:0007669"/>
    <property type="project" value="TreeGrafter"/>
</dbReference>
<evidence type="ECO:0000256" key="4">
    <source>
        <dbReference type="ARBA" id="ARBA00023150"/>
    </source>
</evidence>
<dbReference type="PROSITE" id="PS50206">
    <property type="entry name" value="RHODANESE_3"/>
    <property type="match status" value="1"/>
</dbReference>
<dbReference type="InterPro" id="IPR035985">
    <property type="entry name" value="Ubiquitin-activating_enz"/>
</dbReference>
<dbReference type="GO" id="GO:0032447">
    <property type="term" value="P:protein urmylation"/>
    <property type="evidence" value="ECO:0007669"/>
    <property type="project" value="TreeGrafter"/>
</dbReference>
<evidence type="ECO:0000256" key="2">
    <source>
        <dbReference type="ARBA" id="ARBA00022741"/>
    </source>
</evidence>
<reference evidence="9" key="1">
    <citation type="submission" date="2016-06" db="UniProtKB">
        <authorList>
            <consortium name="WormBaseParasite"/>
        </authorList>
    </citation>
    <scope>IDENTIFICATION</scope>
</reference>
<keyword evidence="1" id="KW-0808">Transferase</keyword>
<protein>
    <submittedName>
        <fullName evidence="9">ThiF domain-containing protein</fullName>
    </submittedName>
</protein>
<keyword evidence="3" id="KW-0067">ATP-binding</keyword>
<dbReference type="CDD" id="cd00757">
    <property type="entry name" value="ThiF_MoeB_HesA_family"/>
    <property type="match status" value="1"/>
</dbReference>
<dbReference type="AlphaFoldDB" id="A0A183AHE3"/>
<feature type="domain" description="Rhodanese" evidence="6">
    <location>
        <begin position="321"/>
        <end position="397"/>
    </location>
</feature>
<keyword evidence="5" id="KW-1133">Transmembrane helix</keyword>
<dbReference type="Proteomes" id="UP000272942">
    <property type="component" value="Unassembled WGS sequence"/>
</dbReference>
<dbReference type="InterPro" id="IPR000594">
    <property type="entry name" value="ThiF_NAD_FAD-bd"/>
</dbReference>
<dbReference type="Gene3D" id="3.40.50.720">
    <property type="entry name" value="NAD(P)-binding Rossmann-like Domain"/>
    <property type="match status" value="1"/>
</dbReference>
<dbReference type="PANTHER" id="PTHR10953">
    <property type="entry name" value="UBIQUITIN-ACTIVATING ENZYME E1"/>
    <property type="match status" value="1"/>
</dbReference>
<evidence type="ECO:0000256" key="1">
    <source>
        <dbReference type="ARBA" id="ARBA00022679"/>
    </source>
</evidence>
<dbReference type="GO" id="GO:0005524">
    <property type="term" value="F:ATP binding"/>
    <property type="evidence" value="ECO:0007669"/>
    <property type="project" value="UniProtKB-KW"/>
</dbReference>
<dbReference type="WBParaSite" id="ECPE_0000639101-mRNA-1">
    <property type="protein sequence ID" value="ECPE_0000639101-mRNA-1"/>
    <property type="gene ID" value="ECPE_0000639101"/>
</dbReference>
<feature type="transmembrane region" description="Helical" evidence="5">
    <location>
        <begin position="12"/>
        <end position="41"/>
    </location>
</feature>
<evidence type="ECO:0000313" key="9">
    <source>
        <dbReference type="WBParaSite" id="ECPE_0000639101-mRNA-1"/>
    </source>
</evidence>
<evidence type="ECO:0000256" key="3">
    <source>
        <dbReference type="ARBA" id="ARBA00022840"/>
    </source>
</evidence>
<dbReference type="InterPro" id="IPR001763">
    <property type="entry name" value="Rhodanese-like_dom"/>
</dbReference>
<dbReference type="Gene3D" id="3.40.250.10">
    <property type="entry name" value="Rhodanese-like domain"/>
    <property type="match status" value="1"/>
</dbReference>
<proteinExistence type="predicted"/>
<evidence type="ECO:0000313" key="7">
    <source>
        <dbReference type="EMBL" id="VDP78223.1"/>
    </source>
</evidence>
<keyword evidence="4" id="KW-0501">Molybdenum cofactor biosynthesis</keyword>
<gene>
    <name evidence="7" type="ORF">ECPE_LOCUS6377</name>
</gene>
<dbReference type="OrthoDB" id="10261062at2759"/>
<dbReference type="InterPro" id="IPR045886">
    <property type="entry name" value="ThiF/MoeB/HesA"/>
</dbReference>
<dbReference type="Pfam" id="PF00899">
    <property type="entry name" value="ThiF"/>
    <property type="match status" value="1"/>
</dbReference>